<dbReference type="PANTHER" id="PTHR36849">
    <property type="entry name" value="CYTOPLASMIC PROTEIN-RELATED"/>
    <property type="match status" value="1"/>
</dbReference>
<comment type="caution">
    <text evidence="1">The sequence shown here is derived from an EMBL/GenBank/DDBJ whole genome shotgun (WGS) entry which is preliminary data.</text>
</comment>
<dbReference type="Proteomes" id="UP001229209">
    <property type="component" value="Unassembled WGS sequence"/>
</dbReference>
<accession>A0ABT9LT17</accession>
<dbReference type="InterPro" id="IPR052552">
    <property type="entry name" value="YeaO-like"/>
</dbReference>
<dbReference type="EMBL" id="JAURUO010000001">
    <property type="protein sequence ID" value="MDP9727400.1"/>
    <property type="molecule type" value="Genomic_DNA"/>
</dbReference>
<keyword evidence="2" id="KW-1185">Reference proteome</keyword>
<sequence>MKHKNLYLKRIYIPTDPSDGTRILIDRLWPRGIRKEEAYVDIWLKEIAPTDRLRKWFHENPAQRFSEFRILYNQELTTSLSHQEALNKIKKWVTESPVTLVYGAKNELINHAVVLYDFLLDYL</sequence>
<gene>
    <name evidence="1" type="ORF">J2S04_000322</name>
</gene>
<dbReference type="RefSeq" id="WP_203115366.1">
    <property type="nucleotide sequence ID" value="NZ_JAURUO010000001.1"/>
</dbReference>
<evidence type="ECO:0000313" key="1">
    <source>
        <dbReference type="EMBL" id="MDP9727400.1"/>
    </source>
</evidence>
<name>A0ABT9LT17_9BACL</name>
<organism evidence="1 2">
    <name type="scientific">Alicyclobacillus tolerans</name>
    <dbReference type="NCBI Taxonomy" id="90970"/>
    <lineage>
        <taxon>Bacteria</taxon>
        <taxon>Bacillati</taxon>
        <taxon>Bacillota</taxon>
        <taxon>Bacilli</taxon>
        <taxon>Bacillales</taxon>
        <taxon>Alicyclobacillaceae</taxon>
        <taxon>Alicyclobacillus</taxon>
    </lineage>
</organism>
<protein>
    <submittedName>
        <fullName evidence="1">Uncharacterized protein YeaO (DUF488 family)</fullName>
    </submittedName>
</protein>
<dbReference type="Pfam" id="PF22752">
    <property type="entry name" value="DUF488-N3i"/>
    <property type="match status" value="1"/>
</dbReference>
<evidence type="ECO:0000313" key="2">
    <source>
        <dbReference type="Proteomes" id="UP001229209"/>
    </source>
</evidence>
<proteinExistence type="predicted"/>
<reference evidence="1 2" key="1">
    <citation type="submission" date="2023-07" db="EMBL/GenBank/DDBJ databases">
        <title>Genomic Encyclopedia of Type Strains, Phase IV (KMG-IV): sequencing the most valuable type-strain genomes for metagenomic binning, comparative biology and taxonomic classification.</title>
        <authorList>
            <person name="Goeker M."/>
        </authorList>
    </citation>
    <scope>NUCLEOTIDE SEQUENCE [LARGE SCALE GENOMIC DNA]</scope>
    <source>
        <strain evidence="1 2">DSM 25924</strain>
    </source>
</reference>
<dbReference type="PANTHER" id="PTHR36849:SF1">
    <property type="entry name" value="CYTOPLASMIC PROTEIN"/>
    <property type="match status" value="1"/>
</dbReference>